<organism evidence="1 2">
    <name type="scientific">Amphibacillus marinus</name>
    <dbReference type="NCBI Taxonomy" id="872970"/>
    <lineage>
        <taxon>Bacteria</taxon>
        <taxon>Bacillati</taxon>
        <taxon>Bacillota</taxon>
        <taxon>Bacilli</taxon>
        <taxon>Bacillales</taxon>
        <taxon>Bacillaceae</taxon>
        <taxon>Amphibacillus</taxon>
    </lineage>
</organism>
<dbReference type="InterPro" id="IPR038555">
    <property type="entry name" value="Zincin_1_sf"/>
</dbReference>
<evidence type="ECO:0000313" key="1">
    <source>
        <dbReference type="EMBL" id="SEN91455.1"/>
    </source>
</evidence>
<dbReference type="OrthoDB" id="1842465at2"/>
<reference evidence="1 2" key="1">
    <citation type="submission" date="2016-10" db="EMBL/GenBank/DDBJ databases">
        <authorList>
            <person name="de Groot N.N."/>
        </authorList>
    </citation>
    <scope>NUCLEOTIDE SEQUENCE [LARGE SCALE GENOMIC DNA]</scope>
    <source>
        <strain evidence="1 2">CGMCC 1.10434</strain>
    </source>
</reference>
<dbReference type="Proteomes" id="UP000199300">
    <property type="component" value="Unassembled WGS sequence"/>
</dbReference>
<keyword evidence="2" id="KW-1185">Reference proteome</keyword>
<dbReference type="EMBL" id="FODJ01000002">
    <property type="protein sequence ID" value="SEN91455.1"/>
    <property type="molecule type" value="Genomic_DNA"/>
</dbReference>
<protein>
    <submittedName>
        <fullName evidence="1">Uncharacterized protein</fullName>
    </submittedName>
</protein>
<dbReference type="RefSeq" id="WP_091495557.1">
    <property type="nucleotide sequence ID" value="NZ_FODJ01000002.1"/>
</dbReference>
<gene>
    <name evidence="1" type="ORF">SAMN04488134_102268</name>
</gene>
<dbReference type="STRING" id="872970.SAMN04488134_102268"/>
<dbReference type="Gene3D" id="3.30.2010.20">
    <property type="match status" value="1"/>
</dbReference>
<proteinExistence type="predicted"/>
<accession>A0A1H8KF35</accession>
<name>A0A1H8KF35_9BACI</name>
<sequence length="209" mass="24199">MEYSNHFLGYLELGEDLFFDKVPKDEISKYVERALSVGKETAAQLEIASITQHLEQAGIACEVKEDDGAFFRVKFRAQFEYDRRKAQHKIILYKKSLEELAQANQLSYEQVKEIVLTHEFYHYLELKGTETISTFEPVTTFNWLGLTRTAQLVRLSEIAANAFTKALLKLDNLPNVLDYRYMLKGGLISKQMLESKYEEFEQVFGLKSS</sequence>
<evidence type="ECO:0000313" key="2">
    <source>
        <dbReference type="Proteomes" id="UP000199300"/>
    </source>
</evidence>
<dbReference type="AlphaFoldDB" id="A0A1H8KF35"/>